<protein>
    <submittedName>
        <fullName evidence="3">Uncharacterized protein</fullName>
    </submittedName>
</protein>
<proteinExistence type="predicted"/>
<sequence length="70" mass="8349">MDQPFCHDVEKYTTKKKEFVCMKRLLIAYDDRIFTVKIHCTAEYGFGRDEKKSKQDRVRDTRGNEETQNG</sequence>
<evidence type="ECO:0000256" key="1">
    <source>
        <dbReference type="SAM" id="MobiDB-lite"/>
    </source>
</evidence>
<feature type="region of interest" description="Disordered" evidence="1">
    <location>
        <begin position="49"/>
        <end position="70"/>
    </location>
</feature>
<name>A0A915L2T1_ROMCU</name>
<dbReference type="AlphaFoldDB" id="A0A915L2T1"/>
<evidence type="ECO:0000313" key="2">
    <source>
        <dbReference type="Proteomes" id="UP000887565"/>
    </source>
</evidence>
<dbReference type="WBParaSite" id="nRc.2.0.1.t44068-RA">
    <property type="protein sequence ID" value="nRc.2.0.1.t44068-RA"/>
    <property type="gene ID" value="nRc.2.0.1.g44068"/>
</dbReference>
<reference evidence="3" key="1">
    <citation type="submission" date="2022-11" db="UniProtKB">
        <authorList>
            <consortium name="WormBaseParasite"/>
        </authorList>
    </citation>
    <scope>IDENTIFICATION</scope>
</reference>
<evidence type="ECO:0000313" key="3">
    <source>
        <dbReference type="WBParaSite" id="nRc.2.0.1.t44068-RA"/>
    </source>
</evidence>
<organism evidence="2 3">
    <name type="scientific">Romanomermis culicivorax</name>
    <name type="common">Nematode worm</name>
    <dbReference type="NCBI Taxonomy" id="13658"/>
    <lineage>
        <taxon>Eukaryota</taxon>
        <taxon>Metazoa</taxon>
        <taxon>Ecdysozoa</taxon>
        <taxon>Nematoda</taxon>
        <taxon>Enoplea</taxon>
        <taxon>Dorylaimia</taxon>
        <taxon>Mermithida</taxon>
        <taxon>Mermithoidea</taxon>
        <taxon>Mermithidae</taxon>
        <taxon>Romanomermis</taxon>
    </lineage>
</organism>
<dbReference type="Proteomes" id="UP000887565">
    <property type="component" value="Unplaced"/>
</dbReference>
<keyword evidence="2" id="KW-1185">Reference proteome</keyword>
<accession>A0A915L2T1</accession>